<dbReference type="GO" id="GO:0009279">
    <property type="term" value="C:cell outer membrane"/>
    <property type="evidence" value="ECO:0007669"/>
    <property type="project" value="UniProtKB-SubCell"/>
</dbReference>
<feature type="region of interest" description="Disordered" evidence="13">
    <location>
        <begin position="2019"/>
        <end position="2055"/>
    </location>
</feature>
<evidence type="ECO:0000256" key="1">
    <source>
        <dbReference type="ARBA" id="ARBA00004241"/>
    </source>
</evidence>
<dbReference type="Gene3D" id="2.150.10.10">
    <property type="entry name" value="Serralysin-like metalloprotease, C-terminal"/>
    <property type="match status" value="10"/>
</dbReference>
<sequence length="5330" mass="560004">MNRFNKEELKRWLKRSFKKKISINDKTIIAFLMAGFMGMSSVSFGWEYISSNSAGSTGKLYAGWGGTKLADYNFANKSVGLGDEISISSEGRAVAIGQKAKVKGSQGVAVGSNSTAWNQATAIGNDVYAIGNSSIAIGNDDIKTKYTDNLNKNTVYKLFADDPNNLNGTYLGGVKNKNEFKSLYVENPNRPDVLNYSPTYARGQGAIAIGSRTAAYGDGATGIGTLSFALADRSTAVGLRTYVDFDAAGATAIGEQTSVFADNTLAIGNKAQATSVGSLSIGQQAIAAGEGSVSIGQNVLTNAMLTNEERGKFINRLNKYALKIHNIEEIISNTSSITVGNNTLTDANNNPLIIAGNPDSQGNPEKKVEKMINEIIAGKEMEGALDFKKVEKSNKPDNNKPYLTFKGENGESIEVKKAVNKGKLSTSIGYYVYNNGSNSFAGGTATAVEGDNSVGIGSLAYVSKEAPNAVAIGVGAAVLSENSVSIGTGSTVYGAGSVSLGIGNRVGGNDSDGVKATNLIALGYGVTVQKSSSIGIGSGSTVSNIRGIAIGNDSRVTMDNSIALGYKSITDYGEENLRHPGWVANGSYSIPASSQVGVISVGQKGLERRITNLASGYLDSDAVTVSQLKTLQDRLDTEIGSEGQSISFISINKSSGSEAASVLAVAQKQSNYDKYIDLKQKQIKIEARFKAGENIDQSSITPLYRKVQELESLAYISGNETLNKLRKVYTDIKDGVYGEGNNFKNEDMSNAVTEAVGHARFTKTDDENNLLTTTNYKNDGATGKDAIAIGYKAKSEGNSSIAIGKQAQVGGKYYKNSSLPAGTDKGQLDHSDNILIPENVQSSIAIGAGVNALNQQSTAIGNDTDVIGEGAIAIGSDDANGYNNKVTNKTVYDNYYKIEGDSEFKNSNGYVRTRAKGNGSVAIGAHAVASNNGSLALGVSSISGGAEAVAIGVNSLASGQESFAGAKEARAAGGQSIAIGHYASTGKGDTSHVTGGTDNESGQFSVAIGSHVAVTGQKSVYIGKRGENGRNYQSSAIASDEAVGLGYDNQIGSVSNGAVAIGRHITIADSNSDAIVIGTHNNEKTAGKNGVAIGLNTNAGESAVAIGESAEAVAGTVAIGKASVAKNGVSAYKQKDGTYINPGFNQSVNNFYSFENNDAKDISKAKVWVPTGGEFSVGNEDENITRRITNVAAGRNDTDAVNVAQLKKVTGNAILKFKGDENTESLNLKNDTLSVVGAGAGYTTTGESAITKKRITTIAKNNTIEISFDETGLAKSSELNDLSKKVESNTTNITKNAENITNNTTNITNNAGNIHKNTTDITNLIDKVNAQKIKYFSVKATDPLESEKDKKNSDNEGAEAAGSIAVGKGAKVAIKKKEKVSSPTEGNAVDATNTTEQEVAVSSDDSIAIGTDSFVAGKDSIALGHSSKVTSKNAIALGLNSISEEENSIAIGNGAKSKVNGGVAIGSGSISQRTEKSTGYDPLTNKVSTETGLAWKATSGDFAIGSDSITRQITGVAAGSQDTDAVNVAQLKSLAKAVGDTSKDGTDGRNGENGPAGKDALNGVNVNDKVNALRRGEAGPVVYTNEAGERLVIGKDGKYYKPSELKDKVYVSTAGKEGYYVKNEQTMEDTDGDGIYTVKNGANLTGKLAEQTPVRLSLVADNGETTTPEVLGNIGSSIVDMPVTDNTNTIASKYNSANDKESAITSAKEALTGKTGIPDKKGLLQLKDGANGTEDTQKLNSAATVRDLQAVAISGLDFAGNDGDTKKVHRVLGETLKITGEGTVAGTTTAKDNIKVEANSAKDGLEIKLASNLKNIDSLEKKTNTNTTKISLGDGEVTFSKTTPAAGEAKTNSEVKIKGVAAGDIKANSADAINGKQIYDIEKNVLGYPEKTGNSGELEKPTFTAVNGSGKTAAPTTFKGAIDDLTIATNKGLKVGADIDKTSSNTAVENNPVTNQLGSTIKVVRASSTITVPAAAITPATLVGTYAGDNLVTKVSQTDGNTNIEVGFKEVPRFKGLELNNGENNAPTIKLTPDAKGTLTLSKDPKDTTGEEENKDKVVLRGLKDDKAKDSAVTRGALDALKDTLGLNGNDGAAGADGSKGPAGKDGLDGKSILDKVQALREGSAGPVVYTNEAGERLVIGKDGKYYKPSELKDKVYVSTAGKEGYYVKNEQTMEDTDGDGIYTVKNGANLTGKLAEQTPVRLSLVADNGETTTPEVLGNIGSSIVDMPVTDNTNTIASKYNNTAATGNEKSPKEQAIELAQKALNGDTNPNKKGLLQLTDTEDTQKLNSAATVRDLQAVAIAGLDFEGNTYKNSTGVHKTLGQTLIIKGEGTDLEKTIEDSFTSAAGNIRVDSNGTYLNIRLSDKLKDITSLSTKTVDGKKVKLTASDISLRDVNKETTQTADGIRITENKVEKVGNKNYNYTVSAKYTLDGAVIDNYENKSSLTGDSLVIENSNSGDTGNKNKATLNREGLALTDNFGKDNLLISGANETTTSQILLKSSNDENKETTDSILIKAAGKYNEEEQGAKIVLNNGTKLDGTPNESITIKSGTLSETPSIEFHHNNGKVIGLEARNILSEKYGVGENETRAATESAVKHLSDQIGTPNSDGRDGKDGTNGSAGSTGPTGKDGLNGKDLTSKVNAIRNGEAGIVVYTDQEGNRLVKANNGKYYKADEVDAKGDPLEGKAAVENIKATLVNPDGTTENPVVELGNIKSSLGTDIDPKNLKSDIDSVKNSVETKSKGVINTLYEKINKKDLNKVVTVGDLQAVAVAGLDFAGNVNGPTHRKLGETLSIIGENGVSSFNDYSTANVATKVSEGKIEIGIKKTPEFEGLKLKENKGTTTVNLTPSNGVLTLSNGNSTNPVQLKGIADGTKANDAVNFSQLEALKGTVSGQKIKYFSVNATDPEASESDKKNSDNKGAQAEGSIAVGKGARVINKKKETAGVVDETGSVLTPETKVVAQTDSKDSIAIGTDSEVFGANAIAIGKNSQVSKAKAIAIGYSAVSEVEGGIALGDESVSNRLIENSIGYDPLTNEASKETKVAWKATKGALSIGNDGTQTRQIIGVAAGSQDTDAVNVAQLKKLANAVGNTSKDGKDGRNGTNGIAGKDALNGVNVNDKVNALRRGEAGPVVYTDKDGNRVVKGRDGNYYKLEDIKNKIYVEQGETKGYYEPNTAVFEDKDNDGVYSVKQGQQLTGAAATSLTTEETGKIRLSLVADNGETTTPEVLGNIGSSIVDMPVTDNTNTIASKYNNTAATGNEKSPKEQAIELAQKALNGDTNPNKKGLLQLTDTEDTQKLNSASTLRDLQALSIAGLDFEGNTYKNSTGVHKTLGQTLIIKGEGTDLEKTIEDSFTSAAGNIRVDSNGTYLNIRLSDKLKDITSLSTKTVDGKKVKLTASDISLRDVNKETTQTADGIRITENKVEKVGNKNYNYTVSAKYTLDGAVIDNYENKSSLTGDSLVIENSNSGDTGNKNKATLNREGLALTDNFGKDNLLISGANETTTSQILLKSSNDENKETTDSILIKAAGKYNEEEQGAKIVLNNGTKLDGTPNESITIKSGTLSETPSIEFHHNNGKVIGLEARNILSEKYGVGENETRAATESAVKHLSDQIGTPNSDGRDGKDGTNGSAGSTGPTGKDGLNGKDLTSKVNAIRNGEAGIVVYTDQEGNRLVKANNGKYYKADEVDAKGDPLEGKAAVENIKATLVNPDGTTENPVVELGNIKSSLGTDIDPKNLKSDIDSVKNSVETKSKGVINTLYEKINKKDLNKVVTVGDLQAVAVAGLDFAGNVNGPTHRKLGETLSIIGENGVSSFNDYSTSNVATKVSKGKIEIGIKKTPEFEGLKLKENGGSTTINLTPNNGTLTLSKTPKVGEDDKVVLEGLKPGTTPDSAVTKGQLDELAKNSGDSSKDGEDGRNGEKGAAGKDGLNGVNVNDKVNALRRGEAGPVVYTDNSGNRVVKANDGNFYTPEKVTKTGEVIVTVGNEKYAKVGNEYYKVNDDRTLGEKVEKSNVEIGYNKAQKPTIVTDVRLSLVAQDGETTNPEVLGNVGSALGTDKFISKNLSSGIGSKISVGETKAKKVAEELNKLNEDKILDSAATIRDLQALSAAGLDFAGNVNGPTHRKLGKTLTIIGKEGVNSFDDYTTANVATQVTEGKIEIGIKQKPEFKEITVKDIAKDGKTLTLSPDKVELEKVEKNDAGQIISKTTISTEVDGTTITKANVDANGTVTPIETAEYKLGGTTLKDKDGNKATLTAKDLTFGDPNATGKNSDKKSTKIDKSGITVNGTDGTSKISITAGTDGNSPTIDFAKNGINGTGIITGLKDLDANADGSSAVNKNYVDNIAKKLGDTSNDKTDGRNGENGQDGKKGAAGKDGLNGVNVNDKVNALRRGEAGPVVYTDNSGNRVVKANDGNFYTPEKVTKTGEVIVTVGNEKYAKVGNEYYKVNDDRTLGEKVEKSNVEIGYNKAQKPTIVTDVRLSLVAQDGETTNPEVLGNVGSSIVTTPVKQTDGTFNNDSTIASKYNKKTGEGENQTDDLASREAITAAQGAITGEKGILKLTDAKDEDKQKLNSVATVRDLQALSIAGLDFEGNSGEVHRVLGSKLTIKGEGTVAENTAANNIKVEANKAKEGLEIKLASNLKNITSLENAKVTKDAQGSITKTETTKISIGDGEVTFGKTSTPLTGDVTNSNVKLKGIADGVDANDAVNKGQLDKLADKLGDSSKDGEDGRNGTDGITGKDGLNGVNVNDKVNALRRGESGPVVYTDAKGNRVVKANDGKFYDKSVVTKDGDLIVEKDNVKYVIKVGDTKDTKVYKYNVDTNTTGEENKETGIPTKNVLIEKSNEQNNLSKAKEAKDIRLSLVDQDGETTKPEVLGNVADGTISNDSKDAINGSQIKKLGDALGLTVTNNEFSKPIFEELIKSNGQQSKGPENLLNAVNENRAKLNEGFNIRATEGDTTSTQYLGSTTVFKEADGELIKSTDNDASIKYVGNNLVTSYKYENGTGQVEIGLKENPEFKEVTVQDGSKSVTISPNNISLGDGTTKTIEITNDKAAPKIEFAKDLINDKPLGVITGLKDIDEGSNDGTQAVNKNYVDKKVNNISNVVDGAKKELAGGIAGAYAAAGIPQVTYDKLFGIGAGFGYYKGESAIAVGISGQNRGRNVVYKASVSLGTKSEVGVSAGVNISLGAIKDEKQVSKDLINRLNKLESENSELRQMVSQNRRLRYVIDNFVLDSANITKAQIAKLKEIVEVINKEFKDKTIVIIGYTDISYKEGYNMDLGMKRAKAARNALIKLGISDDVNIVLKSGGYNEMVEGNYSNQRRVEILINEYDNMNK</sequence>
<evidence type="ECO:0000256" key="10">
    <source>
        <dbReference type="ARBA" id="ARBA00023237"/>
    </source>
</evidence>
<feature type="compositionally biased region" description="Polar residues" evidence="13">
    <location>
        <begin position="2617"/>
        <end position="2626"/>
    </location>
</feature>
<evidence type="ECO:0000256" key="8">
    <source>
        <dbReference type="ARBA" id="ARBA00022927"/>
    </source>
</evidence>
<feature type="region of interest" description="Disordered" evidence="13">
    <location>
        <begin position="4344"/>
        <end position="4377"/>
    </location>
</feature>
<evidence type="ECO:0000256" key="9">
    <source>
        <dbReference type="ARBA" id="ARBA00023136"/>
    </source>
</evidence>
<feature type="region of interest" description="Disordered" evidence="13">
    <location>
        <begin position="2085"/>
        <end position="2107"/>
    </location>
</feature>
<dbReference type="Pfam" id="PF05658">
    <property type="entry name" value="YadA_head"/>
    <property type="match status" value="12"/>
</dbReference>
<dbReference type="Pfam" id="PF00691">
    <property type="entry name" value="OmpA"/>
    <property type="match status" value="1"/>
</dbReference>
<feature type="region of interest" description="Disordered" evidence="13">
    <location>
        <begin position="2588"/>
        <end position="2636"/>
    </location>
</feature>
<feature type="compositionally biased region" description="Polar residues" evidence="13">
    <location>
        <begin position="3848"/>
        <end position="3866"/>
    </location>
</feature>
<dbReference type="GO" id="GO:0015031">
    <property type="term" value="P:protein transport"/>
    <property type="evidence" value="ECO:0007669"/>
    <property type="project" value="UniProtKB-KW"/>
</dbReference>
<dbReference type="InterPro" id="IPR005594">
    <property type="entry name" value="YadA_C"/>
</dbReference>
<feature type="compositionally biased region" description="Polar residues" evidence="13">
    <location>
        <begin position="1381"/>
        <end position="1397"/>
    </location>
</feature>
<evidence type="ECO:0000256" key="4">
    <source>
        <dbReference type="ARBA" id="ARBA00022448"/>
    </source>
</evidence>
<feature type="compositionally biased region" description="Basic and acidic residues" evidence="13">
    <location>
        <begin position="3895"/>
        <end position="3921"/>
    </location>
</feature>
<dbReference type="InterPro" id="IPR008635">
    <property type="entry name" value="Coiled_stalk_dom"/>
</dbReference>
<feature type="region of interest" description="Disordered" evidence="13">
    <location>
        <begin position="1538"/>
        <end position="1561"/>
    </location>
</feature>
<evidence type="ECO:0000256" key="2">
    <source>
        <dbReference type="ARBA" id="ARBA00004442"/>
    </source>
</evidence>
<dbReference type="EMBL" id="CABWIB010000001">
    <property type="protein sequence ID" value="VWL85892.1"/>
    <property type="molecule type" value="Genomic_DNA"/>
</dbReference>
<dbReference type="CDD" id="cd12820">
    <property type="entry name" value="LbR_YadA-like"/>
    <property type="match status" value="3"/>
</dbReference>
<feature type="compositionally biased region" description="Basic and acidic residues" evidence="13">
    <location>
        <begin position="4344"/>
        <end position="4365"/>
    </location>
</feature>
<keyword evidence="5" id="KW-1134">Transmembrane beta strand</keyword>
<feature type="region of interest" description="Disordered" evidence="13">
    <location>
        <begin position="2904"/>
        <end position="2924"/>
    </location>
</feature>
<dbReference type="Gene3D" id="6.10.250.2040">
    <property type="match status" value="1"/>
</dbReference>
<dbReference type="Pfam" id="PF05662">
    <property type="entry name" value="YadA_stalk"/>
    <property type="match status" value="8"/>
</dbReference>
<dbReference type="InterPro" id="IPR008640">
    <property type="entry name" value="Adhesin_Head_dom"/>
</dbReference>
<dbReference type="PROSITE" id="PS51123">
    <property type="entry name" value="OMPA_2"/>
    <property type="match status" value="1"/>
</dbReference>
<dbReference type="InterPro" id="IPR006665">
    <property type="entry name" value="OmpA-like"/>
</dbReference>
<keyword evidence="7" id="KW-0732">Signal</keyword>
<reference evidence="15 16" key="1">
    <citation type="submission" date="2019-10" db="EMBL/GenBank/DDBJ databases">
        <authorList>
            <person name="Blom J."/>
        </authorList>
    </citation>
    <scope>NUCLEOTIDE SEQUENCE [LARGE SCALE GENOMIC DNA]</scope>
    <source>
        <strain evidence="15 16">ES3154-GLU</strain>
    </source>
</reference>
<feature type="compositionally biased region" description="Polar residues" evidence="13">
    <location>
        <begin position="4504"/>
        <end position="4517"/>
    </location>
</feature>
<dbReference type="SUPFAM" id="SSF54523">
    <property type="entry name" value="Pili subunits"/>
    <property type="match status" value="1"/>
</dbReference>
<keyword evidence="16" id="KW-1185">Reference proteome</keyword>
<dbReference type="InterPro" id="IPR036737">
    <property type="entry name" value="OmpA-like_sf"/>
</dbReference>
<dbReference type="Gene3D" id="3.30.1330.60">
    <property type="entry name" value="OmpA-like domain"/>
    <property type="match status" value="1"/>
</dbReference>
<feature type="compositionally biased region" description="Basic and acidic residues" evidence="13">
    <location>
        <begin position="3597"/>
        <end position="3609"/>
    </location>
</feature>
<name>A0A6I8MCC1_9FUSO</name>
<dbReference type="Gene3D" id="3.30.1300.30">
    <property type="entry name" value="GSPII I/J protein-like"/>
    <property type="match status" value="1"/>
</dbReference>
<organism evidence="15 16">
    <name type="scientific">Oceanivirga miroungae</name>
    <dbReference type="NCBI Taxonomy" id="1130046"/>
    <lineage>
        <taxon>Bacteria</taxon>
        <taxon>Fusobacteriati</taxon>
        <taxon>Fusobacteriota</taxon>
        <taxon>Fusobacteriia</taxon>
        <taxon>Fusobacteriales</taxon>
        <taxon>Leptotrichiaceae</taxon>
        <taxon>Oceanivirga</taxon>
    </lineage>
</organism>
<dbReference type="InterPro" id="IPR011049">
    <property type="entry name" value="Serralysin-like_metalloprot_C"/>
</dbReference>
<evidence type="ECO:0000256" key="11">
    <source>
        <dbReference type="PROSITE-ProRule" id="PRU00473"/>
    </source>
</evidence>
<feature type="compositionally biased region" description="Basic and acidic residues" evidence="13">
    <location>
        <begin position="2043"/>
        <end position="2055"/>
    </location>
</feature>
<keyword evidence="12" id="KW-0175">Coiled coil</keyword>
<dbReference type="SUPFAM" id="SSF103088">
    <property type="entry name" value="OmpA-like"/>
    <property type="match status" value="1"/>
</dbReference>
<feature type="compositionally biased region" description="Polar residues" evidence="13">
    <location>
        <begin position="3626"/>
        <end position="3635"/>
    </location>
</feature>
<evidence type="ECO:0000313" key="16">
    <source>
        <dbReference type="Proteomes" id="UP000419017"/>
    </source>
</evidence>
<feature type="compositionally biased region" description="Basic and acidic residues" evidence="13">
    <location>
        <begin position="4713"/>
        <end position="4727"/>
    </location>
</feature>
<dbReference type="GO" id="GO:0009986">
    <property type="term" value="C:cell surface"/>
    <property type="evidence" value="ECO:0007669"/>
    <property type="project" value="UniProtKB-SubCell"/>
</dbReference>
<dbReference type="SUPFAM" id="SSF101967">
    <property type="entry name" value="Adhesin YadA, collagen-binding domain"/>
    <property type="match status" value="7"/>
</dbReference>
<feature type="region of interest" description="Disordered" evidence="13">
    <location>
        <begin position="4713"/>
        <end position="4740"/>
    </location>
</feature>
<evidence type="ECO:0000256" key="5">
    <source>
        <dbReference type="ARBA" id="ARBA00022452"/>
    </source>
</evidence>
<keyword evidence="10" id="KW-0998">Cell outer membrane</keyword>
<dbReference type="RefSeq" id="WP_156683854.1">
    <property type="nucleotide sequence ID" value="NZ_CABWIB010000001.1"/>
</dbReference>
<feature type="coiled-coil region" evidence="12">
    <location>
        <begin position="5184"/>
        <end position="5218"/>
    </location>
</feature>
<comment type="subcellular location">
    <subcellularLocation>
        <location evidence="2">Cell outer membrane</location>
    </subcellularLocation>
    <subcellularLocation>
        <location evidence="1">Cell surface</location>
    </subcellularLocation>
</comment>
<evidence type="ECO:0000256" key="7">
    <source>
        <dbReference type="ARBA" id="ARBA00022729"/>
    </source>
</evidence>
<dbReference type="Pfam" id="PF03895">
    <property type="entry name" value="YadA_anchor"/>
    <property type="match status" value="1"/>
</dbReference>
<keyword evidence="8" id="KW-0653">Protein transport</keyword>
<dbReference type="PANTHER" id="PTHR24637">
    <property type="entry name" value="COLLAGEN"/>
    <property type="match status" value="1"/>
</dbReference>
<evidence type="ECO:0000256" key="12">
    <source>
        <dbReference type="SAM" id="Coils"/>
    </source>
</evidence>
<feature type="region of interest" description="Disordered" evidence="13">
    <location>
        <begin position="3847"/>
        <end position="3930"/>
    </location>
</feature>
<protein>
    <submittedName>
        <fullName evidence="15">Surface protein/Bartonella adhesin BadA</fullName>
    </submittedName>
</protein>
<evidence type="ECO:0000259" key="14">
    <source>
        <dbReference type="PROSITE" id="PS51123"/>
    </source>
</evidence>
<dbReference type="InterPro" id="IPR045584">
    <property type="entry name" value="Pilin-like"/>
</dbReference>
<keyword evidence="9 11" id="KW-0472">Membrane</keyword>
<feature type="region of interest" description="Disordered" evidence="13">
    <location>
        <begin position="1376"/>
        <end position="1401"/>
    </location>
</feature>
<comment type="similarity">
    <text evidence="3">Belongs to the autotransporter-2 (AT-2) (TC 1.B.40) family.</text>
</comment>
<accession>A0A6I8MCC1</accession>
<evidence type="ECO:0000256" key="6">
    <source>
        <dbReference type="ARBA" id="ARBA00022692"/>
    </source>
</evidence>
<keyword evidence="6" id="KW-0812">Transmembrane</keyword>
<evidence type="ECO:0000256" key="3">
    <source>
        <dbReference type="ARBA" id="ARBA00005848"/>
    </source>
</evidence>
<feature type="region of interest" description="Disordered" evidence="13">
    <location>
        <begin position="3597"/>
        <end position="3645"/>
    </location>
</feature>
<keyword evidence="4" id="KW-0813">Transport</keyword>
<gene>
    <name evidence="15" type="ORF">OMES3154_01178</name>
</gene>
<feature type="compositionally biased region" description="Basic and acidic residues" evidence="13">
    <location>
        <begin position="2588"/>
        <end position="2600"/>
    </location>
</feature>
<feature type="compositionally biased region" description="Basic and acidic residues" evidence="13">
    <location>
        <begin position="1541"/>
        <end position="1550"/>
    </location>
</feature>
<dbReference type="Proteomes" id="UP000419017">
    <property type="component" value="Unassembled WGS sequence"/>
</dbReference>
<dbReference type="CDD" id="cd07185">
    <property type="entry name" value="OmpA_C-like"/>
    <property type="match status" value="1"/>
</dbReference>
<evidence type="ECO:0000313" key="15">
    <source>
        <dbReference type="EMBL" id="VWL85892.1"/>
    </source>
</evidence>
<feature type="region of interest" description="Disordered" evidence="13">
    <location>
        <begin position="1466"/>
        <end position="1486"/>
    </location>
</feature>
<feature type="region of interest" description="Disordered" evidence="13">
    <location>
        <begin position="4504"/>
        <end position="4530"/>
    </location>
</feature>
<proteinExistence type="inferred from homology"/>
<feature type="compositionally biased region" description="Low complexity" evidence="13">
    <location>
        <begin position="2085"/>
        <end position="2102"/>
    </location>
</feature>
<evidence type="ECO:0000256" key="13">
    <source>
        <dbReference type="SAM" id="MobiDB-lite"/>
    </source>
</evidence>
<feature type="domain" description="OmpA-like" evidence="14">
    <location>
        <begin position="5212"/>
        <end position="5330"/>
    </location>
</feature>